<reference evidence="1 2" key="1">
    <citation type="submission" date="2018-10" db="EMBL/GenBank/DDBJ databases">
        <authorList>
            <consortium name="NARMS: The National Antimicrobial Resistance Monitoring System"/>
        </authorList>
    </citation>
    <scope>NUCLEOTIDE SEQUENCE [LARGE SCALE GENOMIC DNA]</scope>
    <source>
        <strain evidence="1 2">CVM N17EC1330</strain>
    </source>
</reference>
<dbReference type="EMBL" id="AAAGZE010000077">
    <property type="protein sequence ID" value="EAC1534600.1"/>
    <property type="molecule type" value="Genomic_DNA"/>
</dbReference>
<protein>
    <submittedName>
        <fullName evidence="1">Uncharacterized protein</fullName>
    </submittedName>
</protein>
<comment type="caution">
    <text evidence="1">The sequence shown here is derived from an EMBL/GenBank/DDBJ whole genome shotgun (WGS) entry which is preliminary data.</text>
</comment>
<dbReference type="AlphaFoldDB" id="A0A4T8ETV2"/>
<evidence type="ECO:0000313" key="2">
    <source>
        <dbReference type="Proteomes" id="UP000382540"/>
    </source>
</evidence>
<gene>
    <name evidence="1" type="ORF">D9J61_21645</name>
</gene>
<sequence length="104" mass="11530">MSDKQEINDVAIVKWVFGIIFAVVIIGMPTLGFFKFVMLLISLTITIGTVFYFGSITKNKDNKIPMMILGGFVGIIISAGLVLYNVHERNEMCSSDFVPVFCSL</sequence>
<proteinExistence type="predicted"/>
<accession>A0A4T8ETV2</accession>
<dbReference type="Proteomes" id="UP000382540">
    <property type="component" value="Unassembled WGS sequence"/>
</dbReference>
<dbReference type="RefSeq" id="WP_001280992.1">
    <property type="nucleotide sequence ID" value="NZ_BDRT01000034.1"/>
</dbReference>
<name>A0A4T8ETV2_ECOLX</name>
<organism evidence="1 2">
    <name type="scientific">Escherichia coli</name>
    <dbReference type="NCBI Taxonomy" id="562"/>
    <lineage>
        <taxon>Bacteria</taxon>
        <taxon>Pseudomonadati</taxon>
        <taxon>Pseudomonadota</taxon>
        <taxon>Gammaproteobacteria</taxon>
        <taxon>Enterobacterales</taxon>
        <taxon>Enterobacteriaceae</taxon>
        <taxon>Escherichia</taxon>
    </lineage>
</organism>
<evidence type="ECO:0000313" key="1">
    <source>
        <dbReference type="EMBL" id="EAC1534600.1"/>
    </source>
</evidence>